<reference evidence="2 3" key="1">
    <citation type="journal article" date="2009" name="Stand. Genomic Sci.">
        <title>Complete genome sequence of Slackia heliotrinireducens type strain (RHS 1).</title>
        <authorList>
            <person name="Pukall R."/>
            <person name="Lapidus A."/>
            <person name="Nolan M."/>
            <person name="Copeland A."/>
            <person name="Glavina Del Rio T."/>
            <person name="Lucas S."/>
            <person name="Chen F."/>
            <person name="Tice H."/>
            <person name="Cheng J.F."/>
            <person name="Chertkov O."/>
            <person name="Bruce D."/>
            <person name="Goodwin L."/>
            <person name="Kuske C."/>
            <person name="Brettin T."/>
            <person name="Detter J.C."/>
            <person name="Han C."/>
            <person name="Pitluck S."/>
            <person name="Pati A."/>
            <person name="Mavrommatis K."/>
            <person name="Ivanova N."/>
            <person name="Ovchinnikova G."/>
            <person name="Chen A."/>
            <person name="Palaniappan K."/>
            <person name="Schneider S."/>
            <person name="Rohde M."/>
            <person name="Chain P."/>
            <person name="D'haeseleer P."/>
            <person name="Goker M."/>
            <person name="Bristow J."/>
            <person name="Eisen J.A."/>
            <person name="Markowitz V."/>
            <person name="Kyrpides N.C."/>
            <person name="Klenk H.P."/>
            <person name="Hugenholtz P."/>
        </authorList>
    </citation>
    <scope>NUCLEOTIDE SEQUENCE [LARGE SCALE GENOMIC DNA]</scope>
    <source>
        <strain evidence="3">ATCC 29202 / DSM 20476 / NCTC 11029 / RHS 1</strain>
    </source>
</reference>
<dbReference type="HOGENOM" id="CLU_098957_0_0_11"/>
<feature type="domain" description="DUF1638" evidence="1">
    <location>
        <begin position="48"/>
        <end position="215"/>
    </location>
</feature>
<accession>C7N395</accession>
<organism evidence="2 3">
    <name type="scientific">Slackia heliotrinireducens (strain ATCC 29202 / DSM 20476 / NCTC 11029 / RHS 1)</name>
    <name type="common">Peptococcus heliotrinreducens</name>
    <dbReference type="NCBI Taxonomy" id="471855"/>
    <lineage>
        <taxon>Bacteria</taxon>
        <taxon>Bacillati</taxon>
        <taxon>Actinomycetota</taxon>
        <taxon>Coriobacteriia</taxon>
        <taxon>Eggerthellales</taxon>
        <taxon>Eggerthellaceae</taxon>
        <taxon>Slackia</taxon>
    </lineage>
</organism>
<dbReference type="Proteomes" id="UP000002026">
    <property type="component" value="Chromosome"/>
</dbReference>
<dbReference type="AlphaFoldDB" id="C7N395"/>
<dbReference type="STRING" id="471855.Shel_26150"/>
<evidence type="ECO:0000313" key="2">
    <source>
        <dbReference type="EMBL" id="ACV23618.1"/>
    </source>
</evidence>
<gene>
    <name evidence="2" type="ordered locus">Shel_26150</name>
</gene>
<dbReference type="Pfam" id="PF07796">
    <property type="entry name" value="DUF1638"/>
    <property type="match status" value="1"/>
</dbReference>
<dbReference type="eggNOG" id="COG0145">
    <property type="taxonomic scope" value="Bacteria"/>
</dbReference>
<evidence type="ECO:0000313" key="3">
    <source>
        <dbReference type="Proteomes" id="UP000002026"/>
    </source>
</evidence>
<dbReference type="EMBL" id="CP001684">
    <property type="protein sequence ID" value="ACV23618.1"/>
    <property type="molecule type" value="Genomic_DNA"/>
</dbReference>
<dbReference type="KEGG" id="shi:Shel_26150"/>
<proteinExistence type="predicted"/>
<dbReference type="InterPro" id="IPR012437">
    <property type="entry name" value="DUF1638"/>
</dbReference>
<name>C7N395_SLAHD</name>
<dbReference type="RefSeq" id="WP_012799716.1">
    <property type="nucleotide sequence ID" value="NC_013165.1"/>
</dbReference>
<protein>
    <recommendedName>
        <fullName evidence="1">DUF1638 domain-containing protein</fullName>
    </recommendedName>
</protein>
<keyword evidence="3" id="KW-1185">Reference proteome</keyword>
<sequence length="245" mass="27432">MTDILPDIRKVTADPRFDGGPVLISCAMVEDEVTCAMKAVGAQIPVIWVDRGYHNEPTRLRAVLQERIDWVEDRGAKTVLLAFGLCGNGAVGLRTRSATLAMPRFDDCINFMLKHGERMQRGLSKAGVMYLTRGWSQDEAATVIGLRERYALKYGERRANIIMRHMFEGYKAVSLIDNGCYDVGSVMPIACATARELGVCTRVDEGGNEVLEKLLSGRWDDDILVVEPGRALEQDDFEFEDKRKR</sequence>
<evidence type="ECO:0000259" key="1">
    <source>
        <dbReference type="Pfam" id="PF07796"/>
    </source>
</evidence>